<keyword evidence="5" id="KW-0804">Transcription</keyword>
<keyword evidence="2" id="KW-0067">ATP-binding</keyword>
<protein>
    <submittedName>
        <fullName evidence="9">Sigma 54-interacting transcriptional regulator</fullName>
    </submittedName>
</protein>
<evidence type="ECO:0000259" key="7">
    <source>
        <dbReference type="PROSITE" id="PS50045"/>
    </source>
</evidence>
<dbReference type="SUPFAM" id="SSF52540">
    <property type="entry name" value="P-loop containing nucleoside triphosphate hydrolases"/>
    <property type="match status" value="1"/>
</dbReference>
<dbReference type="Gene3D" id="1.10.8.60">
    <property type="match status" value="1"/>
</dbReference>
<dbReference type="InterPro" id="IPR025662">
    <property type="entry name" value="Sigma_54_int_dom_ATP-bd_1"/>
</dbReference>
<dbReference type="PROSITE" id="PS00675">
    <property type="entry name" value="SIGMA54_INTERACT_1"/>
    <property type="match status" value="1"/>
</dbReference>
<evidence type="ECO:0000256" key="2">
    <source>
        <dbReference type="ARBA" id="ARBA00022840"/>
    </source>
</evidence>
<keyword evidence="4" id="KW-0238">DNA-binding</keyword>
<dbReference type="SMART" id="SM00382">
    <property type="entry name" value="AAA"/>
    <property type="match status" value="1"/>
</dbReference>
<keyword evidence="1" id="KW-0547">Nucleotide-binding</keyword>
<dbReference type="CDD" id="cd17534">
    <property type="entry name" value="REC_DC-like"/>
    <property type="match status" value="1"/>
</dbReference>
<dbReference type="InterPro" id="IPR011006">
    <property type="entry name" value="CheY-like_superfamily"/>
</dbReference>
<evidence type="ECO:0000313" key="9">
    <source>
        <dbReference type="EMBL" id="MDO1449930.1"/>
    </source>
</evidence>
<evidence type="ECO:0000256" key="3">
    <source>
        <dbReference type="ARBA" id="ARBA00023015"/>
    </source>
</evidence>
<dbReference type="InterPro" id="IPR027417">
    <property type="entry name" value="P-loop_NTPase"/>
</dbReference>
<evidence type="ECO:0000256" key="1">
    <source>
        <dbReference type="ARBA" id="ARBA00022741"/>
    </source>
</evidence>
<keyword evidence="10" id="KW-1185">Reference proteome</keyword>
<dbReference type="PROSITE" id="PS00676">
    <property type="entry name" value="SIGMA54_INTERACT_2"/>
    <property type="match status" value="1"/>
</dbReference>
<dbReference type="SUPFAM" id="SSF52172">
    <property type="entry name" value="CheY-like"/>
    <property type="match status" value="1"/>
</dbReference>
<dbReference type="PROSITE" id="PS50045">
    <property type="entry name" value="SIGMA54_INTERACT_4"/>
    <property type="match status" value="1"/>
</dbReference>
<dbReference type="SMART" id="SM00448">
    <property type="entry name" value="REC"/>
    <property type="match status" value="1"/>
</dbReference>
<evidence type="ECO:0000259" key="8">
    <source>
        <dbReference type="PROSITE" id="PS50110"/>
    </source>
</evidence>
<dbReference type="InterPro" id="IPR001789">
    <property type="entry name" value="Sig_transdc_resp-reg_receiver"/>
</dbReference>
<feature type="domain" description="Sigma-54 factor interaction" evidence="7">
    <location>
        <begin position="347"/>
        <end position="576"/>
    </location>
</feature>
<dbReference type="PROSITE" id="PS00688">
    <property type="entry name" value="SIGMA54_INTERACT_3"/>
    <property type="match status" value="1"/>
</dbReference>
<keyword evidence="3" id="KW-0805">Transcription regulation</keyword>
<comment type="caution">
    <text evidence="9">The sequence shown here is derived from an EMBL/GenBank/DDBJ whole genome shotgun (WGS) entry which is preliminary data.</text>
</comment>
<dbReference type="InterPro" id="IPR058031">
    <property type="entry name" value="AAA_lid_NorR"/>
</dbReference>
<dbReference type="Pfam" id="PF25601">
    <property type="entry name" value="AAA_lid_14"/>
    <property type="match status" value="1"/>
</dbReference>
<sequence>MSINPTNHIQPSGQTILIVEDEFAVANNLRLILEKAGYRVSGIAFTVDKAIELKNQQKPDLVLLDILLQDEQTGIDLARILAEENIPFIYVSANTNSSILEEVKTTQPYGFIVKPFREKDVLVALEIAHYRHAHSIEMRVRQEHALQIALTDALSGNDPWEQRLLKVARLFQPHIPFDYFIIGLEKDQLVNAYRSCSFFRMGKDEYQTIWAENFLQMTGLTIEKYHAIRAGVPDTSEAIYNGKDFEEICRRNPLKQLIARTFSLQSNLIMPLTTATNGTFFLSFFSRQPAIYLKAHLHTLECLRPSLTLTVDRLLAFDQIQRLSEQLDQENKYLLEEVKTGANFEEMIGESSALVHVFKSISQVAPTDYTVLILGETGTGKELIARAVHNRSSRKGKALIKVNCAALPPQLIESELFGHEKGSFTGATEKRIGKFELSHGGTIFLDEIGELPIELQPKLLRVLQEREIERVGGKGPIPVDVRIIAATNRDLQAEISTGRFRSDLYYRLNVFPIKLPPLRERTEDLMPLAMHFLEKISKKLGKCLTGISESSRQQIMSYHWPGNIRELEHLLERAAIMATSPVISLVEPLVHEPSSIPDLAISAKPSIHNIKPHEQAEKDNIVEALKVANFRIRGKNGAAQLLNLKPTTLEAKMARMGIHRDR</sequence>
<dbReference type="Proteomes" id="UP001168528">
    <property type="component" value="Unassembled WGS sequence"/>
</dbReference>
<dbReference type="Gene3D" id="3.40.50.2300">
    <property type="match status" value="1"/>
</dbReference>
<dbReference type="InterPro" id="IPR025944">
    <property type="entry name" value="Sigma_54_int_dom_CS"/>
</dbReference>
<evidence type="ECO:0000256" key="4">
    <source>
        <dbReference type="ARBA" id="ARBA00023125"/>
    </source>
</evidence>
<evidence type="ECO:0000313" key="10">
    <source>
        <dbReference type="Proteomes" id="UP001168528"/>
    </source>
</evidence>
<dbReference type="PANTHER" id="PTHR32071">
    <property type="entry name" value="TRANSCRIPTIONAL REGULATORY PROTEIN"/>
    <property type="match status" value="1"/>
</dbReference>
<dbReference type="Pfam" id="PF00072">
    <property type="entry name" value="Response_reg"/>
    <property type="match status" value="1"/>
</dbReference>
<dbReference type="Gene3D" id="1.10.10.60">
    <property type="entry name" value="Homeodomain-like"/>
    <property type="match status" value="1"/>
</dbReference>
<dbReference type="InterPro" id="IPR002078">
    <property type="entry name" value="Sigma_54_int"/>
</dbReference>
<name>A0ABT8RCW3_9BACT</name>
<proteinExistence type="predicted"/>
<dbReference type="InterPro" id="IPR025943">
    <property type="entry name" value="Sigma_54_int_dom_ATP-bd_2"/>
</dbReference>
<feature type="domain" description="Response regulatory" evidence="8">
    <location>
        <begin position="15"/>
        <end position="129"/>
    </location>
</feature>
<dbReference type="Pfam" id="PF00158">
    <property type="entry name" value="Sigma54_activat"/>
    <property type="match status" value="1"/>
</dbReference>
<dbReference type="Gene3D" id="3.40.50.300">
    <property type="entry name" value="P-loop containing nucleotide triphosphate hydrolases"/>
    <property type="match status" value="1"/>
</dbReference>
<organism evidence="9 10">
    <name type="scientific">Rhodocytophaga aerolata</name>
    <dbReference type="NCBI Taxonomy" id="455078"/>
    <lineage>
        <taxon>Bacteria</taxon>
        <taxon>Pseudomonadati</taxon>
        <taxon>Bacteroidota</taxon>
        <taxon>Cytophagia</taxon>
        <taxon>Cytophagales</taxon>
        <taxon>Rhodocytophagaceae</taxon>
        <taxon>Rhodocytophaga</taxon>
    </lineage>
</organism>
<evidence type="ECO:0000256" key="5">
    <source>
        <dbReference type="ARBA" id="ARBA00023163"/>
    </source>
</evidence>
<evidence type="ECO:0000256" key="6">
    <source>
        <dbReference type="PROSITE-ProRule" id="PRU00169"/>
    </source>
</evidence>
<dbReference type="PANTHER" id="PTHR32071:SF57">
    <property type="entry name" value="C4-DICARBOXYLATE TRANSPORT TRANSCRIPTIONAL REGULATORY PROTEIN DCTD"/>
    <property type="match status" value="1"/>
</dbReference>
<dbReference type="PROSITE" id="PS50110">
    <property type="entry name" value="RESPONSE_REGULATORY"/>
    <property type="match status" value="1"/>
</dbReference>
<dbReference type="InterPro" id="IPR003593">
    <property type="entry name" value="AAA+_ATPase"/>
</dbReference>
<dbReference type="CDD" id="cd00009">
    <property type="entry name" value="AAA"/>
    <property type="match status" value="1"/>
</dbReference>
<gene>
    <name evidence="9" type="ORF">Q0590_26865</name>
</gene>
<keyword evidence="6" id="KW-0597">Phosphoprotein</keyword>
<dbReference type="RefSeq" id="WP_302040732.1">
    <property type="nucleotide sequence ID" value="NZ_JAUKPO010000023.1"/>
</dbReference>
<feature type="modified residue" description="4-aspartylphosphate" evidence="6">
    <location>
        <position position="65"/>
    </location>
</feature>
<accession>A0ABT8RCW3</accession>
<dbReference type="EMBL" id="JAUKPO010000023">
    <property type="protein sequence ID" value="MDO1449930.1"/>
    <property type="molecule type" value="Genomic_DNA"/>
</dbReference>
<reference evidence="9" key="1">
    <citation type="submission" date="2023-07" db="EMBL/GenBank/DDBJ databases">
        <title>The genome sequence of Rhodocytophaga aerolata KACC 12507.</title>
        <authorList>
            <person name="Zhang X."/>
        </authorList>
    </citation>
    <scope>NUCLEOTIDE SEQUENCE</scope>
    <source>
        <strain evidence="9">KACC 12507</strain>
    </source>
</reference>